<name>A0A4Q2RCH6_9HYPH</name>
<keyword evidence="2" id="KW-1185">Reference proteome</keyword>
<dbReference type="RefSeq" id="WP_129219584.1">
    <property type="nucleotide sequence ID" value="NZ_QYBC01000010.1"/>
</dbReference>
<accession>A0A4Q2RCH6</accession>
<comment type="caution">
    <text evidence="1">The sequence shown here is derived from an EMBL/GenBank/DDBJ whole genome shotgun (WGS) entry which is preliminary data.</text>
</comment>
<evidence type="ECO:0000313" key="2">
    <source>
        <dbReference type="Proteomes" id="UP000289411"/>
    </source>
</evidence>
<proteinExistence type="predicted"/>
<reference evidence="1 2" key="1">
    <citation type="submission" date="2018-09" db="EMBL/GenBank/DDBJ databases">
        <authorList>
            <person name="Grouzdev D.S."/>
            <person name="Krutkina M.S."/>
        </authorList>
    </citation>
    <scope>NUCLEOTIDE SEQUENCE [LARGE SCALE GENOMIC DNA]</scope>
    <source>
        <strain evidence="1 2">RmlP001</strain>
    </source>
</reference>
<organism evidence="1 2">
    <name type="scientific">Lichenibacterium ramalinae</name>
    <dbReference type="NCBI Taxonomy" id="2316527"/>
    <lineage>
        <taxon>Bacteria</taxon>
        <taxon>Pseudomonadati</taxon>
        <taxon>Pseudomonadota</taxon>
        <taxon>Alphaproteobacteria</taxon>
        <taxon>Hyphomicrobiales</taxon>
        <taxon>Lichenihabitantaceae</taxon>
        <taxon>Lichenibacterium</taxon>
    </lineage>
</organism>
<evidence type="ECO:0000313" key="1">
    <source>
        <dbReference type="EMBL" id="RYB04325.1"/>
    </source>
</evidence>
<sequence>MPETIRLRLTGVAPLLMHSGRLADPLDPYAKQLARLTAKRAKTDADLEEIARVEWTGGLWLADGAPCVPAEALEAAIVQAGKARRAGSLMRAAMTVRDSMPIEHDGPAEPALLWADAAYRHRCGVRIGARTTIRTRPRFDRWAVTATLRFEPSIVDSTMVTDLARHAGDLVGLGDWRPRFGRFRVDVAT</sequence>
<reference evidence="1 2" key="2">
    <citation type="submission" date="2019-02" db="EMBL/GenBank/DDBJ databases">
        <title>'Lichenibacterium ramalinii' gen. nov. sp. nov., 'Lichenibacterium minor' gen. nov. sp. nov.</title>
        <authorList>
            <person name="Pankratov T."/>
        </authorList>
    </citation>
    <scope>NUCLEOTIDE SEQUENCE [LARGE SCALE GENOMIC DNA]</scope>
    <source>
        <strain evidence="1 2">RmlP001</strain>
    </source>
</reference>
<gene>
    <name evidence="1" type="ORF">D3272_12755</name>
</gene>
<dbReference type="OrthoDB" id="2373648at2"/>
<protein>
    <submittedName>
        <fullName evidence="1">Uncharacterized protein</fullName>
    </submittedName>
</protein>
<dbReference type="EMBL" id="QYBC01000010">
    <property type="protein sequence ID" value="RYB04325.1"/>
    <property type="molecule type" value="Genomic_DNA"/>
</dbReference>
<dbReference type="AlphaFoldDB" id="A0A4Q2RCH6"/>
<dbReference type="Proteomes" id="UP000289411">
    <property type="component" value="Unassembled WGS sequence"/>
</dbReference>